<evidence type="ECO:0000313" key="7">
    <source>
        <dbReference type="Proteomes" id="UP001165120"/>
    </source>
</evidence>
<comment type="subcellular location">
    <subcellularLocation>
        <location evidence="1">Membrane</location>
    </subcellularLocation>
</comment>
<accession>A0A9W6T8S0</accession>
<name>A0A9W6T8S0_CANBO</name>
<dbReference type="InterPro" id="IPR027094">
    <property type="entry name" value="Mitofusin_fam"/>
</dbReference>
<comment type="caution">
    <text evidence="6">The sequence shown here is derived from an EMBL/GenBank/DDBJ whole genome shotgun (WGS) entry which is preliminary data.</text>
</comment>
<keyword evidence="2" id="KW-0547">Nucleotide-binding</keyword>
<dbReference type="PANTHER" id="PTHR10465:SF0">
    <property type="entry name" value="SARCALUMENIN"/>
    <property type="match status" value="1"/>
</dbReference>
<evidence type="ECO:0000256" key="5">
    <source>
        <dbReference type="ARBA" id="ARBA00023136"/>
    </source>
</evidence>
<dbReference type="EMBL" id="BSXN01005426">
    <property type="protein sequence ID" value="GME82720.1"/>
    <property type="molecule type" value="Genomic_DNA"/>
</dbReference>
<dbReference type="Proteomes" id="UP001165120">
    <property type="component" value="Unassembled WGS sequence"/>
</dbReference>
<keyword evidence="4" id="KW-0342">GTP-binding</keyword>
<evidence type="ECO:0000256" key="4">
    <source>
        <dbReference type="ARBA" id="ARBA00023134"/>
    </source>
</evidence>
<protein>
    <submittedName>
        <fullName evidence="6">Unnamed protein product</fullName>
    </submittedName>
</protein>
<evidence type="ECO:0000256" key="2">
    <source>
        <dbReference type="ARBA" id="ARBA00022741"/>
    </source>
</evidence>
<organism evidence="6 7">
    <name type="scientific">Candida boidinii</name>
    <name type="common">Yeast</name>
    <dbReference type="NCBI Taxonomy" id="5477"/>
    <lineage>
        <taxon>Eukaryota</taxon>
        <taxon>Fungi</taxon>
        <taxon>Dikarya</taxon>
        <taxon>Ascomycota</taxon>
        <taxon>Saccharomycotina</taxon>
        <taxon>Pichiomycetes</taxon>
        <taxon>Pichiales</taxon>
        <taxon>Pichiaceae</taxon>
        <taxon>Ogataea</taxon>
        <taxon>Ogataea/Candida clade</taxon>
    </lineage>
</organism>
<keyword evidence="3" id="KW-0378">Hydrolase</keyword>
<dbReference type="PANTHER" id="PTHR10465">
    <property type="entry name" value="TRANSMEMBRANE GTPASE FZO1"/>
    <property type="match status" value="1"/>
</dbReference>
<keyword evidence="5" id="KW-0472">Membrane</keyword>
<proteinExistence type="predicted"/>
<gene>
    <name evidence="6" type="ORF">Cboi02_000682400</name>
</gene>
<dbReference type="GO" id="GO:0005525">
    <property type="term" value="F:GTP binding"/>
    <property type="evidence" value="ECO:0007669"/>
    <property type="project" value="UniProtKB-KW"/>
</dbReference>
<dbReference type="GO" id="GO:0051646">
    <property type="term" value="P:mitochondrion localization"/>
    <property type="evidence" value="ECO:0007669"/>
    <property type="project" value="TreeGrafter"/>
</dbReference>
<keyword evidence="7" id="KW-1185">Reference proteome</keyword>
<dbReference type="AlphaFoldDB" id="A0A9W6T8S0"/>
<evidence type="ECO:0000256" key="3">
    <source>
        <dbReference type="ARBA" id="ARBA00022801"/>
    </source>
</evidence>
<evidence type="ECO:0000256" key="1">
    <source>
        <dbReference type="ARBA" id="ARBA00004370"/>
    </source>
</evidence>
<dbReference type="GO" id="GO:0003924">
    <property type="term" value="F:GTPase activity"/>
    <property type="evidence" value="ECO:0007669"/>
    <property type="project" value="InterPro"/>
</dbReference>
<dbReference type="GO" id="GO:0008053">
    <property type="term" value="P:mitochondrial fusion"/>
    <property type="evidence" value="ECO:0007669"/>
    <property type="project" value="TreeGrafter"/>
</dbReference>
<sequence>MSKLYPAKNYLLKLYKDLLELCSINEKLYNNDKEKLNAELKELQPQYDSIVSNSNKINERINKIIENTWTDVYNYSRRKINESINNIDNNNDEISSIVKFSGFSTIGSFAEDIQEFIYDRIIKSVEDSEDYARGQTSSAVDKIKDLGNEIFTNENGSDAAIKLPKTKFNSSSIL</sequence>
<dbReference type="GO" id="GO:0005741">
    <property type="term" value="C:mitochondrial outer membrane"/>
    <property type="evidence" value="ECO:0007669"/>
    <property type="project" value="TreeGrafter"/>
</dbReference>
<reference evidence="6" key="1">
    <citation type="submission" date="2023-04" db="EMBL/GenBank/DDBJ databases">
        <title>Candida boidinii NBRC 10035.</title>
        <authorList>
            <person name="Ichikawa N."/>
            <person name="Sato H."/>
            <person name="Tonouchi N."/>
        </authorList>
    </citation>
    <scope>NUCLEOTIDE SEQUENCE</scope>
    <source>
        <strain evidence="6">NBRC 10035</strain>
    </source>
</reference>
<evidence type="ECO:0000313" key="6">
    <source>
        <dbReference type="EMBL" id="GME82720.1"/>
    </source>
</evidence>